<evidence type="ECO:0000256" key="1">
    <source>
        <dbReference type="SAM" id="MobiDB-lite"/>
    </source>
</evidence>
<protein>
    <submittedName>
        <fullName evidence="2">Uncharacterized protein</fullName>
    </submittedName>
</protein>
<accession>A0A1H4DZL0</accession>
<gene>
    <name evidence="2" type="ORF">SAMN05660420_03152</name>
</gene>
<dbReference type="NCBIfam" id="NF041621">
    <property type="entry name" value="MXAN_5187_C_dom"/>
    <property type="match status" value="1"/>
</dbReference>
<keyword evidence="3" id="KW-1185">Reference proteome</keyword>
<dbReference type="EMBL" id="FNQN01000012">
    <property type="protein sequence ID" value="SEA77790.1"/>
    <property type="molecule type" value="Genomic_DNA"/>
</dbReference>
<evidence type="ECO:0000313" key="2">
    <source>
        <dbReference type="EMBL" id="SEA77790.1"/>
    </source>
</evidence>
<dbReference type="AlphaFoldDB" id="A0A1H4DZL0"/>
<dbReference type="Proteomes" id="UP000199409">
    <property type="component" value="Unassembled WGS sequence"/>
</dbReference>
<proteinExistence type="predicted"/>
<sequence length="184" mass="21726">MDERRQLAQELDDIQQQVKELEIHYEQYFAGIEKREPLNERKNLSRRIRQFTNRQIVWTDLKFRYQNIASRLMSYGQYWDRILRLIDEGKYHRHTAKLDTSTSRRQKSQSQPIDPTIEANRLQEELSQARKNCGLTGTGPSAEKVAIFLASQREKIQARYGNKPVEFSVDTSGEKPRIKVSLKK</sequence>
<feature type="compositionally biased region" description="Low complexity" evidence="1">
    <location>
        <begin position="100"/>
        <end position="111"/>
    </location>
</feature>
<reference evidence="2 3" key="1">
    <citation type="submission" date="2016-10" db="EMBL/GenBank/DDBJ databases">
        <authorList>
            <person name="de Groot N.N."/>
        </authorList>
    </citation>
    <scope>NUCLEOTIDE SEQUENCE [LARGE SCALE GENOMIC DNA]</scope>
    <source>
        <strain evidence="2 3">DSM 7343</strain>
    </source>
</reference>
<organism evidence="2 3">
    <name type="scientific">Desulfuromusa kysingii</name>
    <dbReference type="NCBI Taxonomy" id="37625"/>
    <lineage>
        <taxon>Bacteria</taxon>
        <taxon>Pseudomonadati</taxon>
        <taxon>Thermodesulfobacteriota</taxon>
        <taxon>Desulfuromonadia</taxon>
        <taxon>Desulfuromonadales</taxon>
        <taxon>Geopsychrobacteraceae</taxon>
        <taxon>Desulfuromusa</taxon>
    </lineage>
</organism>
<dbReference type="RefSeq" id="WP_092350592.1">
    <property type="nucleotide sequence ID" value="NZ_FNQN01000012.1"/>
</dbReference>
<evidence type="ECO:0000313" key="3">
    <source>
        <dbReference type="Proteomes" id="UP000199409"/>
    </source>
</evidence>
<dbReference type="OrthoDB" id="5498296at2"/>
<name>A0A1H4DZL0_9BACT</name>
<dbReference type="STRING" id="37625.SAMN05660420_03152"/>
<feature type="region of interest" description="Disordered" evidence="1">
    <location>
        <begin position="96"/>
        <end position="115"/>
    </location>
</feature>